<accession>A0A7W3T0A5</accession>
<organism evidence="1 2">
    <name type="scientific">Streptomyces calidiresistens</name>
    <dbReference type="NCBI Taxonomy" id="1485586"/>
    <lineage>
        <taxon>Bacteria</taxon>
        <taxon>Bacillati</taxon>
        <taxon>Actinomycetota</taxon>
        <taxon>Actinomycetes</taxon>
        <taxon>Kitasatosporales</taxon>
        <taxon>Streptomycetaceae</taxon>
        <taxon>Streptomyces</taxon>
    </lineage>
</organism>
<dbReference type="AlphaFoldDB" id="A0A7W3T0A5"/>
<proteinExistence type="predicted"/>
<reference evidence="2" key="1">
    <citation type="submission" date="2019-10" db="EMBL/GenBank/DDBJ databases">
        <title>Streptomyces sp. nov., a novel actinobacterium isolated from alkaline environment.</title>
        <authorList>
            <person name="Golinska P."/>
        </authorList>
    </citation>
    <scope>NUCLEOTIDE SEQUENCE [LARGE SCALE GENOMIC DNA]</scope>
    <source>
        <strain evidence="2">DSM 42108</strain>
    </source>
</reference>
<sequence length="113" mass="11475">MPIIEGAQPRPGVTRVLGVNAEAVVGRDDIVLSLASTNAETKEITLPEPPQTQAGHTVTIILRSHSSGAYEVTTEDGTVTLEAANHGVVLSYDGTAWRTAGLTGAGAEGGGAP</sequence>
<evidence type="ECO:0000313" key="1">
    <source>
        <dbReference type="EMBL" id="MBB0228520.1"/>
    </source>
</evidence>
<keyword evidence="2" id="KW-1185">Reference proteome</keyword>
<evidence type="ECO:0000313" key="2">
    <source>
        <dbReference type="Proteomes" id="UP000530234"/>
    </source>
</evidence>
<dbReference type="EMBL" id="VKHS01000031">
    <property type="protein sequence ID" value="MBB0228520.1"/>
    <property type="molecule type" value="Genomic_DNA"/>
</dbReference>
<protein>
    <submittedName>
        <fullName evidence="1">Uncharacterized protein</fullName>
    </submittedName>
</protein>
<name>A0A7W3T0A5_9ACTN</name>
<comment type="caution">
    <text evidence="1">The sequence shown here is derived from an EMBL/GenBank/DDBJ whole genome shotgun (WGS) entry which is preliminary data.</text>
</comment>
<dbReference type="Proteomes" id="UP000530234">
    <property type="component" value="Unassembled WGS sequence"/>
</dbReference>
<dbReference type="RefSeq" id="WP_182660190.1">
    <property type="nucleotide sequence ID" value="NZ_VKHS01000031.1"/>
</dbReference>
<gene>
    <name evidence="1" type="ORF">FOE67_03100</name>
</gene>